<evidence type="ECO:0000313" key="4">
    <source>
        <dbReference type="Proteomes" id="UP000321525"/>
    </source>
</evidence>
<feature type="domain" description="PilZ" evidence="1">
    <location>
        <begin position="82"/>
        <end position="176"/>
    </location>
</feature>
<comment type="caution">
    <text evidence="3">The sequence shown here is derived from an EMBL/GenBank/DDBJ whole genome shotgun (WGS) entry which is preliminary data.</text>
</comment>
<keyword evidence="4" id="KW-1185">Reference proteome</keyword>
<gene>
    <name evidence="2" type="ORF">ESZ26_17370</name>
    <name evidence="3" type="ORF">ESZ27_16670</name>
</gene>
<dbReference type="InterPro" id="IPR009875">
    <property type="entry name" value="PilZ_domain"/>
</dbReference>
<dbReference type="Proteomes" id="UP000321917">
    <property type="component" value="Unassembled WGS sequence"/>
</dbReference>
<evidence type="ECO:0000313" key="5">
    <source>
        <dbReference type="Proteomes" id="UP000321917"/>
    </source>
</evidence>
<accession>A0A5C6Q474</accession>
<dbReference type="Proteomes" id="UP000321525">
    <property type="component" value="Unassembled WGS sequence"/>
</dbReference>
<dbReference type="GO" id="GO:0035438">
    <property type="term" value="F:cyclic-di-GMP binding"/>
    <property type="evidence" value="ECO:0007669"/>
    <property type="project" value="InterPro"/>
</dbReference>
<dbReference type="EMBL" id="VOLR01000033">
    <property type="protein sequence ID" value="TWX54864.1"/>
    <property type="molecule type" value="Genomic_DNA"/>
</dbReference>
<dbReference type="OrthoDB" id="5890620at2"/>
<dbReference type="RefSeq" id="WP_146800824.1">
    <property type="nucleotide sequence ID" value="NZ_VOLP01000032.1"/>
</dbReference>
<protein>
    <submittedName>
        <fullName evidence="3">PilZ domain-containing protein</fullName>
    </submittedName>
</protein>
<organism evidence="3 5">
    <name type="scientific">Colwellia hornerae</name>
    <dbReference type="NCBI Taxonomy" id="89402"/>
    <lineage>
        <taxon>Bacteria</taxon>
        <taxon>Pseudomonadati</taxon>
        <taxon>Pseudomonadota</taxon>
        <taxon>Gammaproteobacteria</taxon>
        <taxon>Alteromonadales</taxon>
        <taxon>Colwelliaceae</taxon>
        <taxon>Colwellia</taxon>
    </lineage>
</organism>
<reference evidence="3 5" key="1">
    <citation type="submission" date="2019-07" db="EMBL/GenBank/DDBJ databases">
        <title>Genomes of sea-ice associated Colwellia species.</title>
        <authorList>
            <person name="Bowman J.P."/>
        </authorList>
    </citation>
    <scope>NUCLEOTIDE SEQUENCE [LARGE SCALE GENOMIC DNA]</scope>
    <source>
        <strain evidence="2 4">ACAM 607</strain>
        <strain evidence="3 5">IC036</strain>
    </source>
</reference>
<dbReference type="AlphaFoldDB" id="A0A5C6Q474"/>
<dbReference type="Pfam" id="PF07238">
    <property type="entry name" value="PilZ"/>
    <property type="match status" value="1"/>
</dbReference>
<name>A0A5C6Q474_9GAMM</name>
<evidence type="ECO:0000259" key="1">
    <source>
        <dbReference type="Pfam" id="PF07238"/>
    </source>
</evidence>
<sequence>MSEDNKTAQFDQFFSINYPFNVNATIIETDTPPSYQSFMNTMPMPFKMASEIITLDQAALRPLQTLGSVAGQLVDYLHHQAKKIDLLVSYILSEQDNEMQRYQGTDFGGGGVIFTSNNLFNVGQFITLKIFLLDDNCAIYCCGEIISATTTSEEVSCYKVIYHHIREEDREILVRCSLHQQSKQLQILAQQRNNQSAKDK</sequence>
<evidence type="ECO:0000313" key="3">
    <source>
        <dbReference type="EMBL" id="TWX63457.1"/>
    </source>
</evidence>
<dbReference type="EMBL" id="VOLQ01000043">
    <property type="protein sequence ID" value="TWX63457.1"/>
    <property type="molecule type" value="Genomic_DNA"/>
</dbReference>
<proteinExistence type="predicted"/>
<evidence type="ECO:0000313" key="2">
    <source>
        <dbReference type="EMBL" id="TWX54864.1"/>
    </source>
</evidence>